<feature type="non-terminal residue" evidence="1">
    <location>
        <position position="1"/>
    </location>
</feature>
<dbReference type="EMBL" id="LAZR01039457">
    <property type="protein sequence ID" value="KKL16965.1"/>
    <property type="molecule type" value="Genomic_DNA"/>
</dbReference>
<gene>
    <name evidence="1" type="ORF">LCGC14_2490310</name>
</gene>
<organism evidence="1">
    <name type="scientific">marine sediment metagenome</name>
    <dbReference type="NCBI Taxonomy" id="412755"/>
    <lineage>
        <taxon>unclassified sequences</taxon>
        <taxon>metagenomes</taxon>
        <taxon>ecological metagenomes</taxon>
    </lineage>
</organism>
<name>A0A0F9B5M3_9ZZZZ</name>
<reference evidence="1" key="1">
    <citation type="journal article" date="2015" name="Nature">
        <title>Complex archaea that bridge the gap between prokaryotes and eukaryotes.</title>
        <authorList>
            <person name="Spang A."/>
            <person name="Saw J.H."/>
            <person name="Jorgensen S.L."/>
            <person name="Zaremba-Niedzwiedzka K."/>
            <person name="Martijn J."/>
            <person name="Lind A.E."/>
            <person name="van Eijk R."/>
            <person name="Schleper C."/>
            <person name="Guy L."/>
            <person name="Ettema T.J."/>
        </authorList>
    </citation>
    <scope>NUCLEOTIDE SEQUENCE</scope>
</reference>
<proteinExistence type="predicted"/>
<sequence length="28" mass="2866">VCGIVLVAPSVGDETIEIHWMGALSVVA</sequence>
<accession>A0A0F9B5M3</accession>
<evidence type="ECO:0000313" key="1">
    <source>
        <dbReference type="EMBL" id="KKL16965.1"/>
    </source>
</evidence>
<protein>
    <submittedName>
        <fullName evidence="1">Uncharacterized protein</fullName>
    </submittedName>
</protein>
<dbReference type="AlphaFoldDB" id="A0A0F9B5M3"/>
<comment type="caution">
    <text evidence="1">The sequence shown here is derived from an EMBL/GenBank/DDBJ whole genome shotgun (WGS) entry which is preliminary data.</text>
</comment>